<name>A0A482WXU9_LAOST</name>
<organism evidence="1 2">
    <name type="scientific">Laodelphax striatellus</name>
    <name type="common">Small brown planthopper</name>
    <name type="synonym">Delphax striatella</name>
    <dbReference type="NCBI Taxonomy" id="195883"/>
    <lineage>
        <taxon>Eukaryota</taxon>
        <taxon>Metazoa</taxon>
        <taxon>Ecdysozoa</taxon>
        <taxon>Arthropoda</taxon>
        <taxon>Hexapoda</taxon>
        <taxon>Insecta</taxon>
        <taxon>Pterygota</taxon>
        <taxon>Neoptera</taxon>
        <taxon>Paraneoptera</taxon>
        <taxon>Hemiptera</taxon>
        <taxon>Auchenorrhyncha</taxon>
        <taxon>Fulgoroidea</taxon>
        <taxon>Delphacidae</taxon>
        <taxon>Criomorphinae</taxon>
        <taxon>Laodelphax</taxon>
    </lineage>
</organism>
<proteinExistence type="predicted"/>
<evidence type="ECO:0000313" key="2">
    <source>
        <dbReference type="Proteomes" id="UP000291343"/>
    </source>
</evidence>
<dbReference type="AlphaFoldDB" id="A0A482WXU9"/>
<gene>
    <name evidence="1" type="ORF">LSTR_LSTR015539</name>
</gene>
<reference evidence="1 2" key="1">
    <citation type="journal article" date="2017" name="Gigascience">
        <title>Genome sequence of the small brown planthopper, Laodelphax striatellus.</title>
        <authorList>
            <person name="Zhu J."/>
            <person name="Jiang F."/>
            <person name="Wang X."/>
            <person name="Yang P."/>
            <person name="Bao Y."/>
            <person name="Zhao W."/>
            <person name="Wang W."/>
            <person name="Lu H."/>
            <person name="Wang Q."/>
            <person name="Cui N."/>
            <person name="Li J."/>
            <person name="Chen X."/>
            <person name="Luo L."/>
            <person name="Yu J."/>
            <person name="Kang L."/>
            <person name="Cui F."/>
        </authorList>
    </citation>
    <scope>NUCLEOTIDE SEQUENCE [LARGE SCALE GENOMIC DNA]</scope>
    <source>
        <strain evidence="1">Lst14</strain>
    </source>
</reference>
<dbReference type="Proteomes" id="UP000291343">
    <property type="component" value="Unassembled WGS sequence"/>
</dbReference>
<comment type="caution">
    <text evidence="1">The sequence shown here is derived from an EMBL/GenBank/DDBJ whole genome shotgun (WGS) entry which is preliminary data.</text>
</comment>
<dbReference type="InParanoid" id="A0A482WXU9"/>
<dbReference type="EMBL" id="QKKF02022281">
    <property type="protein sequence ID" value="RZF38427.1"/>
    <property type="molecule type" value="Genomic_DNA"/>
</dbReference>
<sequence>MNSRQPDLHCMSLGCQQPSVSYVKSAPSVSYVAAPSSSTADALSNSKLQLLCSICSYVSAPSVSYVLAPSFQLWLLSPSVPMSLLHPG</sequence>
<keyword evidence="2" id="KW-1185">Reference proteome</keyword>
<protein>
    <submittedName>
        <fullName evidence="1">Uncharacterized protein</fullName>
    </submittedName>
</protein>
<evidence type="ECO:0000313" key="1">
    <source>
        <dbReference type="EMBL" id="RZF38427.1"/>
    </source>
</evidence>
<accession>A0A482WXU9</accession>